<dbReference type="GO" id="GO:0016020">
    <property type="term" value="C:membrane"/>
    <property type="evidence" value="ECO:0007669"/>
    <property type="project" value="InterPro"/>
</dbReference>
<reference evidence="3" key="1">
    <citation type="submission" date="2014-07" db="EMBL/GenBank/DDBJ databases">
        <authorList>
            <person name="Martin A.A"/>
            <person name="De Silva N."/>
        </authorList>
    </citation>
    <scope>NUCLEOTIDE SEQUENCE</scope>
</reference>
<dbReference type="AlphaFoldDB" id="A0A0K0FJM4"/>
<dbReference type="Gene3D" id="2.70.170.10">
    <property type="entry name" value="Neurotransmitter-gated ion-channel ligand-binding domain"/>
    <property type="match status" value="1"/>
</dbReference>
<accession>A0A0K0FJM4</accession>
<keyword evidence="3" id="KW-1185">Reference proteome</keyword>
<reference evidence="4" key="2">
    <citation type="submission" date="2015-08" db="UniProtKB">
        <authorList>
            <consortium name="WormBaseParasite"/>
        </authorList>
    </citation>
    <scope>IDENTIFICATION</scope>
</reference>
<proteinExistence type="predicted"/>
<feature type="transmembrane region" description="Helical" evidence="1">
    <location>
        <begin position="18"/>
        <end position="37"/>
    </location>
</feature>
<dbReference type="Pfam" id="PF02931">
    <property type="entry name" value="Neur_chan_LBD"/>
    <property type="match status" value="1"/>
</dbReference>
<feature type="transmembrane region" description="Helical" evidence="1">
    <location>
        <begin position="361"/>
        <end position="385"/>
    </location>
</feature>
<dbReference type="WBParaSite" id="SVE_0909900.1">
    <property type="protein sequence ID" value="SVE_0909900.1"/>
    <property type="gene ID" value="SVE_0909900"/>
</dbReference>
<keyword evidence="1" id="KW-0812">Transmembrane</keyword>
<name>A0A0K0FJM4_STRVS</name>
<organism evidence="3 4">
    <name type="scientific">Strongyloides venezuelensis</name>
    <name type="common">Threadworm</name>
    <dbReference type="NCBI Taxonomy" id="75913"/>
    <lineage>
        <taxon>Eukaryota</taxon>
        <taxon>Metazoa</taxon>
        <taxon>Ecdysozoa</taxon>
        <taxon>Nematoda</taxon>
        <taxon>Chromadorea</taxon>
        <taxon>Rhabditida</taxon>
        <taxon>Tylenchina</taxon>
        <taxon>Panagrolaimomorpha</taxon>
        <taxon>Strongyloidoidea</taxon>
        <taxon>Strongyloididae</taxon>
        <taxon>Strongyloides</taxon>
    </lineage>
</organism>
<dbReference type="GO" id="GO:0005230">
    <property type="term" value="F:extracellular ligand-gated monoatomic ion channel activity"/>
    <property type="evidence" value="ECO:0007669"/>
    <property type="project" value="InterPro"/>
</dbReference>
<evidence type="ECO:0000313" key="3">
    <source>
        <dbReference type="Proteomes" id="UP000035680"/>
    </source>
</evidence>
<feature type="domain" description="Neurotransmitter-gated ion-channel ligand-binding" evidence="2">
    <location>
        <begin position="96"/>
        <end position="263"/>
    </location>
</feature>
<dbReference type="SUPFAM" id="SSF63712">
    <property type="entry name" value="Nicotinic receptor ligand binding domain-like"/>
    <property type="match status" value="1"/>
</dbReference>
<evidence type="ECO:0000259" key="2">
    <source>
        <dbReference type="Pfam" id="PF02931"/>
    </source>
</evidence>
<evidence type="ECO:0000313" key="4">
    <source>
        <dbReference type="WBParaSite" id="SVE_0909900.1"/>
    </source>
</evidence>
<feature type="transmembrane region" description="Helical" evidence="1">
    <location>
        <begin position="328"/>
        <end position="349"/>
    </location>
</feature>
<protein>
    <submittedName>
        <fullName evidence="4">Neur_chan_LBD domain-containing protein</fullName>
    </submittedName>
</protein>
<evidence type="ECO:0000256" key="1">
    <source>
        <dbReference type="SAM" id="Phobius"/>
    </source>
</evidence>
<sequence>MRKIFNILCTFLKHNSNFYRLINMITKIYYFIILSLIGVPRTTQLSDDCSWRHNITDIDHISGRTAEILENCLYYYLIKKNMDKNGNEYESILNKPPNDDIVIITIDHFMIHSVEVSKKSLTQFYIYGELFLRWNDSRFTWDNSEWKIEQFALHDTHHIWTPTFIDETFCTFGYDCMSKIMDVEIQDIGVITARLSFKLPSFCSINYSEYPEESNDCCIFLSIIETDKAFSFDIQTKKKVSIIKNVVVTENSDFMINNHEIKEASAWFVEDRKIDVIKVGGIRGQFLRICIHAYKKMPTLKIALRIPISIATILMLMAPLFGDLKTQAYVKLITLCLQTVCFLYLCSLAPETGFGGKKPKIYSFYEFLVGLSFINILFTLLALAMSRVKKTVPPTHNIYLLAKLINRYMCCTEPEPSMNYTRQIDEGMERNQNSIMSNDPNDYRMQWAHIWVAFNHLIAAISICIFLLVLFCDIM</sequence>
<dbReference type="STRING" id="75913.A0A0K0FJM4"/>
<keyword evidence="1" id="KW-1133">Transmembrane helix</keyword>
<dbReference type="InterPro" id="IPR006202">
    <property type="entry name" value="Neur_chan_lig-bd"/>
</dbReference>
<feature type="transmembrane region" description="Helical" evidence="1">
    <location>
        <begin position="302"/>
        <end position="322"/>
    </location>
</feature>
<keyword evidence="1" id="KW-0472">Membrane</keyword>
<dbReference type="InterPro" id="IPR036734">
    <property type="entry name" value="Neur_chan_lig-bd_sf"/>
</dbReference>
<dbReference type="Proteomes" id="UP000035680">
    <property type="component" value="Unassembled WGS sequence"/>
</dbReference>
<feature type="transmembrane region" description="Helical" evidence="1">
    <location>
        <begin position="448"/>
        <end position="472"/>
    </location>
</feature>